<reference evidence="2" key="2">
    <citation type="submission" date="2024-04" db="EMBL/GenBank/DDBJ databases">
        <authorList>
            <person name="Chen Y."/>
            <person name="Shah S."/>
            <person name="Dougan E. K."/>
            <person name="Thang M."/>
            <person name="Chan C."/>
        </authorList>
    </citation>
    <scope>NUCLEOTIDE SEQUENCE [LARGE SCALE GENOMIC DNA]</scope>
</reference>
<evidence type="ECO:0000313" key="1">
    <source>
        <dbReference type="EMBL" id="CAI3973111.1"/>
    </source>
</evidence>
<protein>
    <submittedName>
        <fullName evidence="1">Uncharacterized protein</fullName>
    </submittedName>
</protein>
<organism evidence="1">
    <name type="scientific">Cladocopium goreaui</name>
    <dbReference type="NCBI Taxonomy" id="2562237"/>
    <lineage>
        <taxon>Eukaryota</taxon>
        <taxon>Sar</taxon>
        <taxon>Alveolata</taxon>
        <taxon>Dinophyceae</taxon>
        <taxon>Suessiales</taxon>
        <taxon>Symbiodiniaceae</taxon>
        <taxon>Cladocopium</taxon>
    </lineage>
</organism>
<evidence type="ECO:0000313" key="3">
    <source>
        <dbReference type="Proteomes" id="UP001152797"/>
    </source>
</evidence>
<dbReference type="OrthoDB" id="408949at2759"/>
<dbReference type="EMBL" id="CAMXCT010000054">
    <property type="protein sequence ID" value="CAI3973111.1"/>
    <property type="molecule type" value="Genomic_DNA"/>
</dbReference>
<dbReference type="EMBL" id="CAMXCT020000054">
    <property type="protein sequence ID" value="CAL1126486.1"/>
    <property type="molecule type" value="Genomic_DNA"/>
</dbReference>
<dbReference type="EMBL" id="CAMXCT030000054">
    <property type="protein sequence ID" value="CAL4760423.1"/>
    <property type="molecule type" value="Genomic_DNA"/>
</dbReference>
<keyword evidence="3" id="KW-1185">Reference proteome</keyword>
<dbReference type="Proteomes" id="UP001152797">
    <property type="component" value="Unassembled WGS sequence"/>
</dbReference>
<accession>A0A9P1BGS0</accession>
<dbReference type="AlphaFoldDB" id="A0A9P1BGS0"/>
<comment type="caution">
    <text evidence="1">The sequence shown here is derived from an EMBL/GenBank/DDBJ whole genome shotgun (WGS) entry which is preliminary data.</text>
</comment>
<evidence type="ECO:0000313" key="2">
    <source>
        <dbReference type="EMBL" id="CAL1126486.1"/>
    </source>
</evidence>
<gene>
    <name evidence="1" type="ORF">C1SCF055_LOCUS1635</name>
</gene>
<sequence length="216" mass="25188">MEGHAEWFDTSYNTMLAMRAESPAPWNVEPDLTRLIPMDPSCKANFLKIDVNWFKGADTVSILLFLEHTLQDKLDTFTDEDTKKLFELCLVATSSANKFMKTLYNAGFWLSFSERQDLISHGHRLLNAFNSCADLCYWADLTRFKLQPKQHMFGELVFEIEFHHRHKWPTPNPLAYSTQMDEDFVGRICVFSRKVSIRSIHSRTLSRYQIALRALL</sequence>
<name>A0A9P1BGS0_9DINO</name>
<proteinExistence type="predicted"/>
<reference evidence="1" key="1">
    <citation type="submission" date="2022-10" db="EMBL/GenBank/DDBJ databases">
        <authorList>
            <person name="Chen Y."/>
            <person name="Dougan E. K."/>
            <person name="Chan C."/>
            <person name="Rhodes N."/>
            <person name="Thang M."/>
        </authorList>
    </citation>
    <scope>NUCLEOTIDE SEQUENCE</scope>
</reference>